<dbReference type="InterPro" id="IPR005150">
    <property type="entry name" value="Cellulose_synth"/>
</dbReference>
<feature type="binding site" evidence="19">
    <location>
        <position position="297"/>
    </location>
    <ligand>
        <name>UDP-alpha-D-glucose</name>
        <dbReference type="ChEBI" id="CHEBI:58885"/>
    </ligand>
</feature>
<dbReference type="EC" id="2.4.1.12" evidence="21"/>
<feature type="binding site" evidence="20">
    <location>
        <position position="463"/>
    </location>
    <ligand>
        <name>Mn(2+)</name>
        <dbReference type="ChEBI" id="CHEBI:29035"/>
    </ligand>
</feature>
<evidence type="ECO:0000256" key="1">
    <source>
        <dbReference type="ARBA" id="ARBA00001936"/>
    </source>
</evidence>
<feature type="active site" evidence="18">
    <location>
        <position position="683"/>
    </location>
</feature>
<dbReference type="GO" id="GO:0030244">
    <property type="term" value="P:cellulose biosynthetic process"/>
    <property type="evidence" value="ECO:0000318"/>
    <property type="project" value="GO_Central"/>
</dbReference>
<evidence type="ECO:0000256" key="21">
    <source>
        <dbReference type="RuleBase" id="RU361116"/>
    </source>
</evidence>
<dbReference type="GO" id="GO:0016759">
    <property type="term" value="F:cellulose synthase activity"/>
    <property type="evidence" value="ECO:0000318"/>
    <property type="project" value="GO_Central"/>
</dbReference>
<feature type="transmembrane region" description="Helical" evidence="21">
    <location>
        <begin position="832"/>
        <end position="852"/>
    </location>
</feature>
<evidence type="ECO:0000256" key="13">
    <source>
        <dbReference type="ARBA" id="ARBA00022989"/>
    </source>
</evidence>
<evidence type="ECO:0000256" key="18">
    <source>
        <dbReference type="PIRSR" id="PIRSR605150-1"/>
    </source>
</evidence>
<keyword evidence="7 21" id="KW-0808">Transferase</keyword>
<keyword evidence="10 21" id="KW-0863">Zinc-finger</keyword>
<feature type="binding site" evidence="20">
    <location>
        <position position="439"/>
    </location>
    <ligand>
        <name>Mn(2+)</name>
        <dbReference type="ChEBI" id="CHEBI:29035"/>
    </ligand>
</feature>
<keyword evidence="15" id="KW-0464">Manganese</keyword>
<keyword evidence="12 21" id="KW-0135">Cellulose biosynthesis</keyword>
<feature type="region of interest" description="Disordered" evidence="22">
    <location>
        <begin position="117"/>
        <end position="161"/>
    </location>
</feature>
<dbReference type="PANTHER" id="PTHR13301">
    <property type="entry name" value="X-BOX TRANSCRIPTION FACTOR-RELATED"/>
    <property type="match status" value="1"/>
</dbReference>
<reference evidence="24 25" key="1">
    <citation type="journal article" date="2013" name="Proc. Natl. Acad. Sci. U.S.A.">
        <title>Fine-scale variation in meiotic recombination in Mimulus inferred from population shotgun sequencing.</title>
        <authorList>
            <person name="Hellsten U."/>
            <person name="Wright K.M."/>
            <person name="Jenkins J."/>
            <person name="Shu S."/>
            <person name="Yuan Y."/>
            <person name="Wessler S.R."/>
            <person name="Schmutz J."/>
            <person name="Willis J.H."/>
            <person name="Rokhsar D.S."/>
        </authorList>
    </citation>
    <scope>NUCLEOTIDE SEQUENCE [LARGE SCALE GENOMIC DNA]</scope>
    <source>
        <strain evidence="25">cv. DUN x IM62</strain>
    </source>
</reference>
<evidence type="ECO:0000256" key="2">
    <source>
        <dbReference type="ARBA" id="ARBA00004651"/>
    </source>
</evidence>
<keyword evidence="16 21" id="KW-0961">Cell wall biogenesis/degradation</keyword>
<evidence type="ECO:0000256" key="22">
    <source>
        <dbReference type="SAM" id="MobiDB-lite"/>
    </source>
</evidence>
<evidence type="ECO:0000256" key="11">
    <source>
        <dbReference type="ARBA" id="ARBA00022833"/>
    </source>
</evidence>
<feature type="binding site" evidence="19">
    <location>
        <position position="268"/>
    </location>
    <ligand>
        <name>UDP-alpha-D-glucose</name>
        <dbReference type="ChEBI" id="CHEBI:58885"/>
    </ligand>
</feature>
<feature type="domain" description="Cellulose synthase RING-type zinc finger" evidence="23">
    <location>
        <begin position="7"/>
        <end position="61"/>
    </location>
</feature>
<feature type="transmembrane region" description="Helical" evidence="21">
    <location>
        <begin position="794"/>
        <end position="812"/>
    </location>
</feature>
<evidence type="ECO:0000256" key="8">
    <source>
        <dbReference type="ARBA" id="ARBA00022692"/>
    </source>
</evidence>
<evidence type="ECO:0000256" key="14">
    <source>
        <dbReference type="ARBA" id="ARBA00023136"/>
    </source>
</evidence>
<comment type="pathway">
    <text evidence="3 21">Glycan metabolism; plant cellulose biosynthesis.</text>
</comment>
<dbReference type="STRING" id="4155.A0A022QHD7"/>
<sequence length="985" mass="110373">MMESGVPVCNTCGEQVGLNADGQLFVSCRHCNHPVCHHCFDYEIKQGRSSCVHCGIPYSDDEAAVAEVEAASGNHMPLAVSNLNPAQDAGIHARNFSTVSTVDSEYNGDSGNPIWKNRVESWKDKKNKKKKPATKDKKEAAEIPPEQQMEEKSQSGEAAKPLSRVVPLPKSQLAPYRTVIIMRLIILILFFHYRVTHPVDSAFGLWLTSVICEIWFAFSWVLDQFPKWSPINRETYIDRLSARYEREGEPSELAAVDFFVSTVDPLKEPPLITANTVLSILAVDYPVDKVSCYVSDDGAAMLSFESLVETADFARKWVPFCKKFSIEPRAPEFYFSQKIDYLKDKVQPSFVKERRAMKRDYEEYKVRVNALVAKAQKTPDEGWTMEDGTPWPGNNSRDHPGMIQVFLGNTGARDIEGNEIPRLVYVSREKRPGYQHHKKAGAENALVRVSAVLTNAPFILNLDCDHYVNNSKAIREAMCFLMDPQVGPDVCYVQFPQRFDGIDKSDRYANRNTVFFDVNMKGLDGIQGPVYVGTGCVFNRQALYGYGPSSIPTLPKTSSSCSWCGSCCCCCRGKKPAKEKDLSELYRDAKREDLNAAIFNLREIDSYDEHERSLLISQMSFEKTFGLSTVFIESTMMENGGVAESANPSTLIKEAIHVISCGYEEKTAWGKEIGWIYGSVTEDILTGFKMHCRGWRSIYCMPLRPAFKGSAPINLSDRLHQVLRWALGSIEIFLSRHCPLWYGFGGGRLKWLQRMAYINTIVYPFTSLPLIAYCLLPAICLLTGKFIIPTLSNLASVLFLGLFLSIIATSVLELRWSGVSIEAIWRNEQFWVIGGVSAHLFAVFQGFLKMLAGVDTNFTVTTKAGEDADFDELYVIKWTTVLIPPTTILVVNLVGVVAGFSDALNNGYEAWGPLFGKVFFAFWVILHLYPFLKGLMGRQNRTPTIVVLWSVLLASVFSLVWVKIDPFVSKNDASIVAQSCIAIDC</sequence>
<keyword evidence="6 21" id="KW-0328">Glycosyltransferase</keyword>
<dbReference type="InterPro" id="IPR013083">
    <property type="entry name" value="Znf_RING/FYVE/PHD"/>
</dbReference>
<dbReference type="UniPathway" id="UPA00695"/>
<evidence type="ECO:0000256" key="15">
    <source>
        <dbReference type="ARBA" id="ARBA00023211"/>
    </source>
</evidence>
<evidence type="ECO:0000256" key="3">
    <source>
        <dbReference type="ARBA" id="ARBA00004768"/>
    </source>
</evidence>
<evidence type="ECO:0000256" key="9">
    <source>
        <dbReference type="ARBA" id="ARBA00022723"/>
    </source>
</evidence>
<comment type="cofactor">
    <cofactor evidence="21">
        <name>Zn(2+)</name>
        <dbReference type="ChEBI" id="CHEBI:29105"/>
    </cofactor>
    <text evidence="21">Binds 2 Zn(2+) ions per subunit.</text>
</comment>
<dbReference type="Gene3D" id="3.90.550.10">
    <property type="entry name" value="Spore Coat Polysaccharide Biosynthesis Protein SpsA, Chain A"/>
    <property type="match status" value="1"/>
</dbReference>
<dbReference type="SUPFAM" id="SSF57850">
    <property type="entry name" value="RING/U-box"/>
    <property type="match status" value="1"/>
</dbReference>
<comment type="cofactor">
    <cofactor evidence="1">
        <name>Mn(2+)</name>
        <dbReference type="ChEBI" id="CHEBI:29035"/>
    </cofactor>
</comment>
<dbReference type="eggNOG" id="ENOG502QTVZ">
    <property type="taxonomic scope" value="Eukaryota"/>
</dbReference>
<dbReference type="AlphaFoldDB" id="A0A022QHD7"/>
<accession>A0A022QHD7</accession>
<dbReference type="InterPro" id="IPR027934">
    <property type="entry name" value="CES_Znf_RING"/>
</dbReference>
<evidence type="ECO:0000313" key="24">
    <source>
        <dbReference type="EMBL" id="EYU28107.1"/>
    </source>
</evidence>
<gene>
    <name evidence="24" type="ORF">MIMGU_mgv1a000793mg</name>
</gene>
<dbReference type="FunFam" id="3.90.550.10:FF:000009">
    <property type="entry name" value="Cellulose synthase"/>
    <property type="match status" value="1"/>
</dbReference>
<dbReference type="EMBL" id="KI631456">
    <property type="protein sequence ID" value="EYU28107.1"/>
    <property type="molecule type" value="Genomic_DNA"/>
</dbReference>
<feature type="binding site" evidence="19">
    <location>
        <position position="438"/>
    </location>
    <ligand>
        <name>UDP-alpha-D-glucose</name>
        <dbReference type="ChEBI" id="CHEBI:58885"/>
    </ligand>
</feature>
<dbReference type="GO" id="GO:0008270">
    <property type="term" value="F:zinc ion binding"/>
    <property type="evidence" value="ECO:0007669"/>
    <property type="project" value="UniProtKB-KW"/>
</dbReference>
<evidence type="ECO:0000259" key="23">
    <source>
        <dbReference type="Pfam" id="PF14569"/>
    </source>
</evidence>
<dbReference type="GO" id="GO:0009833">
    <property type="term" value="P:plant-type primary cell wall biogenesis"/>
    <property type="evidence" value="ECO:0000318"/>
    <property type="project" value="GO_Central"/>
</dbReference>
<evidence type="ECO:0000256" key="6">
    <source>
        <dbReference type="ARBA" id="ARBA00022676"/>
    </source>
</evidence>
<comment type="similarity">
    <text evidence="4 21">Belongs to the glycosyltransferase 2 family. Plant cellulose synthase subfamily.</text>
</comment>
<name>A0A022QHD7_ERYGU</name>
<dbReference type="Pfam" id="PF03552">
    <property type="entry name" value="Cellulose_synt"/>
    <property type="match status" value="1"/>
</dbReference>
<keyword evidence="9 21" id="KW-0479">Metal-binding</keyword>
<keyword evidence="25" id="KW-1185">Reference proteome</keyword>
<evidence type="ECO:0000256" key="16">
    <source>
        <dbReference type="ARBA" id="ARBA00023316"/>
    </source>
</evidence>
<keyword evidence="8 21" id="KW-0812">Transmembrane</keyword>
<feature type="transmembrane region" description="Helical" evidence="21">
    <location>
        <begin position="944"/>
        <end position="964"/>
    </location>
</feature>
<evidence type="ECO:0000256" key="10">
    <source>
        <dbReference type="ARBA" id="ARBA00022771"/>
    </source>
</evidence>
<feature type="transmembrane region" description="Helical" evidence="21">
    <location>
        <begin position="910"/>
        <end position="932"/>
    </location>
</feature>
<keyword evidence="5 21" id="KW-1003">Cell membrane</keyword>
<feature type="transmembrane region" description="Helical" evidence="21">
    <location>
        <begin position="203"/>
        <end position="222"/>
    </location>
</feature>
<proteinExistence type="inferred from homology"/>
<feature type="transmembrane region" description="Helical" evidence="21">
    <location>
        <begin position="761"/>
        <end position="782"/>
    </location>
</feature>
<evidence type="ECO:0000256" key="19">
    <source>
        <dbReference type="PIRSR" id="PIRSR605150-2"/>
    </source>
</evidence>
<dbReference type="PhylomeDB" id="A0A022QHD7"/>
<feature type="transmembrane region" description="Helical" evidence="21">
    <location>
        <begin position="173"/>
        <end position="191"/>
    </location>
</feature>
<organism evidence="24 25">
    <name type="scientific">Erythranthe guttata</name>
    <name type="common">Yellow monkey flower</name>
    <name type="synonym">Mimulus guttatus</name>
    <dbReference type="NCBI Taxonomy" id="4155"/>
    <lineage>
        <taxon>Eukaryota</taxon>
        <taxon>Viridiplantae</taxon>
        <taxon>Streptophyta</taxon>
        <taxon>Embryophyta</taxon>
        <taxon>Tracheophyta</taxon>
        <taxon>Spermatophyta</taxon>
        <taxon>Magnoliopsida</taxon>
        <taxon>eudicotyledons</taxon>
        <taxon>Gunneridae</taxon>
        <taxon>Pentapetalae</taxon>
        <taxon>asterids</taxon>
        <taxon>lamiids</taxon>
        <taxon>Lamiales</taxon>
        <taxon>Phrymaceae</taxon>
        <taxon>Erythranthe</taxon>
    </lineage>
</organism>
<feature type="binding site" evidence="19">
    <location>
        <position position="261"/>
    </location>
    <ligand>
        <name>UDP-alpha-D-glucose</name>
        <dbReference type="ChEBI" id="CHEBI:58885"/>
    </ligand>
</feature>
<keyword evidence="11 21" id="KW-0862">Zinc</keyword>
<dbReference type="Proteomes" id="UP000030748">
    <property type="component" value="Unassembled WGS sequence"/>
</dbReference>
<comment type="catalytic activity">
    <reaction evidence="17 21">
        <text>[(1-&gt;4)-beta-D-glucosyl](n) + UDP-alpha-D-glucose = [(1-&gt;4)-beta-D-glucosyl](n+1) + UDP + H(+)</text>
        <dbReference type="Rhea" id="RHEA:19929"/>
        <dbReference type="Rhea" id="RHEA-COMP:10033"/>
        <dbReference type="Rhea" id="RHEA-COMP:10034"/>
        <dbReference type="ChEBI" id="CHEBI:15378"/>
        <dbReference type="ChEBI" id="CHEBI:18246"/>
        <dbReference type="ChEBI" id="CHEBI:58223"/>
        <dbReference type="ChEBI" id="CHEBI:58885"/>
        <dbReference type="EC" id="2.4.1.12"/>
    </reaction>
</comment>
<dbReference type="GO" id="GO:0005886">
    <property type="term" value="C:plasma membrane"/>
    <property type="evidence" value="ECO:0000318"/>
    <property type="project" value="GO_Central"/>
</dbReference>
<dbReference type="Pfam" id="PF14569">
    <property type="entry name" value="zf-UDP"/>
    <property type="match status" value="1"/>
</dbReference>
<evidence type="ECO:0000256" key="12">
    <source>
        <dbReference type="ARBA" id="ARBA00022916"/>
    </source>
</evidence>
<dbReference type="Gene3D" id="3.30.40.10">
    <property type="entry name" value="Zinc/RING finger domain, C3HC4 (zinc finger)"/>
    <property type="match status" value="1"/>
</dbReference>
<evidence type="ECO:0000256" key="4">
    <source>
        <dbReference type="ARBA" id="ARBA00007548"/>
    </source>
</evidence>
<dbReference type="SUPFAM" id="SSF53448">
    <property type="entry name" value="Nucleotide-diphospho-sugar transferases"/>
    <property type="match status" value="1"/>
</dbReference>
<feature type="binding site" evidence="19">
    <location>
        <position position="267"/>
    </location>
    <ligand>
        <name>UDP-alpha-D-glucose</name>
        <dbReference type="ChEBI" id="CHEBI:58885"/>
    </ligand>
</feature>
<comment type="subcellular location">
    <subcellularLocation>
        <location evidence="2 21">Cell membrane</location>
        <topology evidence="2 21">Multi-pass membrane protein</topology>
    </subcellularLocation>
</comment>
<evidence type="ECO:0000256" key="17">
    <source>
        <dbReference type="ARBA" id="ARBA00048682"/>
    </source>
</evidence>
<evidence type="ECO:0000313" key="25">
    <source>
        <dbReference type="Proteomes" id="UP000030748"/>
    </source>
</evidence>
<dbReference type="GO" id="GO:0016760">
    <property type="term" value="F:cellulose synthase (UDP-forming) activity"/>
    <property type="evidence" value="ECO:0007669"/>
    <property type="project" value="UniProtKB-EC"/>
</dbReference>
<evidence type="ECO:0000256" key="7">
    <source>
        <dbReference type="ARBA" id="ARBA00022679"/>
    </source>
</evidence>
<keyword evidence="14 21" id="KW-0472">Membrane</keyword>
<dbReference type="InterPro" id="IPR029044">
    <property type="entry name" value="Nucleotide-diphossugar_trans"/>
</dbReference>
<evidence type="ECO:0000256" key="20">
    <source>
        <dbReference type="PIRSR" id="PIRSR605150-3"/>
    </source>
</evidence>
<feature type="transmembrane region" description="Helical" evidence="21">
    <location>
        <begin position="873"/>
        <end position="898"/>
    </location>
</feature>
<feature type="active site" evidence="18">
    <location>
        <position position="297"/>
    </location>
</feature>
<evidence type="ECO:0000256" key="5">
    <source>
        <dbReference type="ARBA" id="ARBA00022475"/>
    </source>
</evidence>
<keyword evidence="13 21" id="KW-1133">Transmembrane helix</keyword>
<protein>
    <recommendedName>
        <fullName evidence="21">Cellulose synthase</fullName>
        <ecNumber evidence="21">2.4.1.12</ecNumber>
    </recommendedName>
</protein>
<dbReference type="GO" id="GO:0071555">
    <property type="term" value="P:cell wall organization"/>
    <property type="evidence" value="ECO:0007669"/>
    <property type="project" value="UniProtKB-KW"/>
</dbReference>